<feature type="region of interest" description="Disordered" evidence="1">
    <location>
        <begin position="27"/>
        <end position="65"/>
    </location>
</feature>
<evidence type="ECO:0000313" key="3">
    <source>
        <dbReference type="Proteomes" id="UP000180280"/>
    </source>
</evidence>
<accession>A0ABX3CBM9</accession>
<dbReference type="EMBL" id="MKCT01000032">
    <property type="protein sequence ID" value="OHX19558.1"/>
    <property type="molecule type" value="Genomic_DNA"/>
</dbReference>
<organism evidence="2 3">
    <name type="scientific">Chromobacterium sphagni</name>
    <dbReference type="NCBI Taxonomy" id="1903179"/>
    <lineage>
        <taxon>Bacteria</taxon>
        <taxon>Pseudomonadati</taxon>
        <taxon>Pseudomonadota</taxon>
        <taxon>Betaproteobacteria</taxon>
        <taxon>Neisseriales</taxon>
        <taxon>Chromobacteriaceae</taxon>
        <taxon>Chromobacterium</taxon>
    </lineage>
</organism>
<protein>
    <submittedName>
        <fullName evidence="2">Uncharacterized protein</fullName>
    </submittedName>
</protein>
<gene>
    <name evidence="2" type="ORF">BI344_17795</name>
</gene>
<comment type="caution">
    <text evidence="2">The sequence shown here is derived from an EMBL/GenBank/DDBJ whole genome shotgun (WGS) entry which is preliminary data.</text>
</comment>
<proteinExistence type="predicted"/>
<dbReference type="RefSeq" id="WP_071113461.1">
    <property type="nucleotide sequence ID" value="NZ_MKCT01000032.1"/>
</dbReference>
<keyword evidence="3" id="KW-1185">Reference proteome</keyword>
<name>A0ABX3CBM9_9NEIS</name>
<evidence type="ECO:0000256" key="1">
    <source>
        <dbReference type="SAM" id="MobiDB-lite"/>
    </source>
</evidence>
<evidence type="ECO:0000313" key="2">
    <source>
        <dbReference type="EMBL" id="OHX19558.1"/>
    </source>
</evidence>
<dbReference type="Proteomes" id="UP000180280">
    <property type="component" value="Unassembled WGS sequence"/>
</dbReference>
<sequence length="65" mass="7585">MSDTTTLSSILYARRRMANQIELFGSLQKSDPKLTPEQKRRRDESEERRLFRQLCGKDPITDQAA</sequence>
<feature type="compositionally biased region" description="Basic and acidic residues" evidence="1">
    <location>
        <begin position="30"/>
        <end position="50"/>
    </location>
</feature>
<reference evidence="2 3" key="1">
    <citation type="submission" date="2016-09" db="EMBL/GenBank/DDBJ databases">
        <title>Chromobacterium muskegensis sp. nov., an insecticidal bacterium isolated from Sphagnum bogs.</title>
        <authorList>
            <person name="Sparks M.E."/>
            <person name="Blackburn M.B."/>
            <person name="Gundersen-Rindal D.E."/>
            <person name="Mitchell A."/>
            <person name="Farrar R."/>
            <person name="Kuhar D."/>
        </authorList>
    </citation>
    <scope>NUCLEOTIDE SEQUENCE [LARGE SCALE GENOMIC DNA]</scope>
    <source>
        <strain evidence="2 3">14B-1</strain>
    </source>
</reference>